<evidence type="ECO:0000256" key="2">
    <source>
        <dbReference type="ARBA" id="ARBA00012438"/>
    </source>
</evidence>
<dbReference type="Proteomes" id="UP000003340">
    <property type="component" value="Unassembled WGS sequence"/>
</dbReference>
<dbReference type="Pfam" id="PF00512">
    <property type="entry name" value="HisKA"/>
    <property type="match status" value="1"/>
</dbReference>
<keyword evidence="8" id="KW-1185">Reference proteome</keyword>
<dbReference type="Gene3D" id="3.30.565.10">
    <property type="entry name" value="Histidine kinase-like ATPase, C-terminal domain"/>
    <property type="match status" value="1"/>
</dbReference>
<evidence type="ECO:0000256" key="1">
    <source>
        <dbReference type="ARBA" id="ARBA00000085"/>
    </source>
</evidence>
<evidence type="ECO:0000256" key="4">
    <source>
        <dbReference type="ARBA" id="ARBA00022777"/>
    </source>
</evidence>
<accession>C0EDS4</accession>
<dbReference type="CDD" id="cd00082">
    <property type="entry name" value="HisKA"/>
    <property type="match status" value="1"/>
</dbReference>
<keyword evidence="4 7" id="KW-0808">Transferase</keyword>
<keyword evidence="5" id="KW-0902">Two-component regulatory system</keyword>
<dbReference type="HOGENOM" id="CLU_000445_89_3_9"/>
<dbReference type="PROSITE" id="PS50109">
    <property type="entry name" value="HIS_KIN"/>
    <property type="match status" value="1"/>
</dbReference>
<dbReference type="InterPro" id="IPR036890">
    <property type="entry name" value="HATPase_C_sf"/>
</dbReference>
<dbReference type="SUPFAM" id="SSF55874">
    <property type="entry name" value="ATPase domain of HSP90 chaperone/DNA topoisomerase II/histidine kinase"/>
    <property type="match status" value="1"/>
</dbReference>
<reference evidence="7 8" key="1">
    <citation type="submission" date="2009-01" db="EMBL/GenBank/DDBJ databases">
        <authorList>
            <person name="Fulton L."/>
            <person name="Clifton S."/>
            <person name="Fulton B."/>
            <person name="Xu J."/>
            <person name="Minx P."/>
            <person name="Pepin K.H."/>
            <person name="Johnson M."/>
            <person name="Bhonagiri V."/>
            <person name="Nash W.E."/>
            <person name="Mardis E.R."/>
            <person name="Wilson R.K."/>
        </authorList>
    </citation>
    <scope>NUCLEOTIDE SEQUENCE [LARGE SCALE GENOMIC DNA]</scope>
    <source>
        <strain evidence="7 8">DSM 5476</strain>
    </source>
</reference>
<reference evidence="7 8" key="2">
    <citation type="submission" date="2009-02" db="EMBL/GenBank/DDBJ databases">
        <title>Draft genome sequence of Clostridium methylpentosum (DSM 5476).</title>
        <authorList>
            <person name="Sudarsanam P."/>
            <person name="Ley R."/>
            <person name="Guruge J."/>
            <person name="Turnbaugh P.J."/>
            <person name="Mahowald M."/>
            <person name="Liep D."/>
            <person name="Gordon J."/>
        </authorList>
    </citation>
    <scope>NUCLEOTIDE SEQUENCE [LARGE SCALE GENOMIC DNA]</scope>
    <source>
        <strain evidence="7 8">DSM 5476</strain>
    </source>
</reference>
<keyword evidence="4 7" id="KW-0418">Kinase</keyword>
<dbReference type="Gene3D" id="1.10.287.130">
    <property type="match status" value="1"/>
</dbReference>
<dbReference type="EC" id="2.7.13.3" evidence="2"/>
<protein>
    <recommendedName>
        <fullName evidence="2">histidine kinase</fullName>
        <ecNumber evidence="2">2.7.13.3</ecNumber>
    </recommendedName>
</protein>
<dbReference type="InterPro" id="IPR036097">
    <property type="entry name" value="HisK_dim/P_sf"/>
</dbReference>
<dbReference type="InterPro" id="IPR004358">
    <property type="entry name" value="Sig_transdc_His_kin-like_C"/>
</dbReference>
<dbReference type="InterPro" id="IPR003661">
    <property type="entry name" value="HisK_dim/P_dom"/>
</dbReference>
<comment type="caution">
    <text evidence="7">The sequence shown here is derived from an EMBL/GenBank/DDBJ whole genome shotgun (WGS) entry which is preliminary data.</text>
</comment>
<keyword evidence="3" id="KW-0597">Phosphoprotein</keyword>
<dbReference type="PANTHER" id="PTHR43547">
    <property type="entry name" value="TWO-COMPONENT HISTIDINE KINASE"/>
    <property type="match status" value="1"/>
</dbReference>
<evidence type="ECO:0000259" key="6">
    <source>
        <dbReference type="PROSITE" id="PS50109"/>
    </source>
</evidence>
<sequence>MVALLLLLILCALVIAALALVLYLKRRETELLTAELRRIRTDHLCSLLTVMIPSPESEQLVEEINQTLLAKRDAIAEYRRADLELRHAIENISHDLRTPLTSILGYVQLIESEETSEEDKRRYLQIVEQRCRVLQRLITRFYDLSRLQAGEYRLEMEKLNLSELLCELVAAFYDDFTCKGIEPDVEISPRLMAHADRDASVRIFTNLMQNALRYAHSRISVRLYQSGDQVTLEMSNDAPGLTQEDADRLFERFFTADRVRSGQNTGLGLAITKTLAEQMGGSVYAELSQETLTIRVLWLS</sequence>
<dbReference type="EMBL" id="ACEC01000066">
    <property type="protein sequence ID" value="EEG30272.1"/>
    <property type="molecule type" value="Genomic_DNA"/>
</dbReference>
<dbReference type="InterPro" id="IPR003594">
    <property type="entry name" value="HATPase_dom"/>
</dbReference>
<evidence type="ECO:0000256" key="5">
    <source>
        <dbReference type="ARBA" id="ARBA00023012"/>
    </source>
</evidence>
<evidence type="ECO:0000256" key="3">
    <source>
        <dbReference type="ARBA" id="ARBA00022553"/>
    </source>
</evidence>
<dbReference type="AlphaFoldDB" id="C0EDS4"/>
<dbReference type="InterPro" id="IPR005467">
    <property type="entry name" value="His_kinase_dom"/>
</dbReference>
<evidence type="ECO:0000313" key="8">
    <source>
        <dbReference type="Proteomes" id="UP000003340"/>
    </source>
</evidence>
<dbReference type="STRING" id="537013.CLOSTMETH_02002"/>
<dbReference type="PANTHER" id="PTHR43547:SF2">
    <property type="entry name" value="HYBRID SIGNAL TRANSDUCTION HISTIDINE KINASE C"/>
    <property type="match status" value="1"/>
</dbReference>
<dbReference type="PRINTS" id="PR00344">
    <property type="entry name" value="BCTRLSENSOR"/>
</dbReference>
<dbReference type="CDD" id="cd00075">
    <property type="entry name" value="HATPase"/>
    <property type="match status" value="1"/>
</dbReference>
<evidence type="ECO:0000313" key="7">
    <source>
        <dbReference type="EMBL" id="EEG30272.1"/>
    </source>
</evidence>
<dbReference type="Pfam" id="PF02518">
    <property type="entry name" value="HATPase_c"/>
    <property type="match status" value="1"/>
</dbReference>
<name>C0EDS4_9FIRM</name>
<organism evidence="7 8">
    <name type="scientific">[Clostridium] methylpentosum DSM 5476</name>
    <dbReference type="NCBI Taxonomy" id="537013"/>
    <lineage>
        <taxon>Bacteria</taxon>
        <taxon>Bacillati</taxon>
        <taxon>Bacillota</taxon>
        <taxon>Clostridia</taxon>
        <taxon>Eubacteriales</taxon>
        <taxon>Oscillospiraceae</taxon>
        <taxon>Oscillospiraceae incertae sedis</taxon>
    </lineage>
</organism>
<comment type="catalytic activity">
    <reaction evidence="1">
        <text>ATP + protein L-histidine = ADP + protein N-phospho-L-histidine.</text>
        <dbReference type="EC" id="2.7.13.3"/>
    </reaction>
</comment>
<dbReference type="eggNOG" id="COG2205">
    <property type="taxonomic scope" value="Bacteria"/>
</dbReference>
<gene>
    <name evidence="7" type="ORF">CLOSTMETH_02002</name>
</gene>
<proteinExistence type="predicted"/>
<dbReference type="SMART" id="SM00388">
    <property type="entry name" value="HisKA"/>
    <property type="match status" value="1"/>
</dbReference>
<dbReference type="GO" id="GO:0000155">
    <property type="term" value="F:phosphorelay sensor kinase activity"/>
    <property type="evidence" value="ECO:0007669"/>
    <property type="project" value="InterPro"/>
</dbReference>
<feature type="domain" description="Histidine kinase" evidence="6">
    <location>
        <begin position="91"/>
        <end position="300"/>
    </location>
</feature>
<dbReference type="SMART" id="SM00387">
    <property type="entry name" value="HATPase_c"/>
    <property type="match status" value="1"/>
</dbReference>
<dbReference type="SUPFAM" id="SSF47384">
    <property type="entry name" value="Homodimeric domain of signal transducing histidine kinase"/>
    <property type="match status" value="1"/>
</dbReference>